<keyword evidence="1" id="KW-1133">Transmembrane helix</keyword>
<dbReference type="STRING" id="230819.A0A5C3LDH7"/>
<accession>A0A5C3LDH7</accession>
<dbReference type="EMBL" id="ML210146">
    <property type="protein sequence ID" value="TFK30838.1"/>
    <property type="molecule type" value="Genomic_DNA"/>
</dbReference>
<feature type="domain" description="AMP-dependent synthetase/ligase" evidence="2">
    <location>
        <begin position="32"/>
        <end position="413"/>
    </location>
</feature>
<evidence type="ECO:0000259" key="2">
    <source>
        <dbReference type="Pfam" id="PF00501"/>
    </source>
</evidence>
<dbReference type="Pfam" id="PF13193">
    <property type="entry name" value="AMP-binding_C"/>
    <property type="match status" value="1"/>
</dbReference>
<dbReference type="AlphaFoldDB" id="A0A5C3LDH7"/>
<feature type="transmembrane region" description="Helical" evidence="1">
    <location>
        <begin position="246"/>
        <end position="268"/>
    </location>
</feature>
<evidence type="ECO:0000259" key="3">
    <source>
        <dbReference type="Pfam" id="PF13193"/>
    </source>
</evidence>
<keyword evidence="1" id="KW-0812">Transmembrane</keyword>
<dbReference type="InterPro" id="IPR000873">
    <property type="entry name" value="AMP-dep_synth/lig_dom"/>
</dbReference>
<dbReference type="GO" id="GO:0016405">
    <property type="term" value="F:CoA-ligase activity"/>
    <property type="evidence" value="ECO:0007669"/>
    <property type="project" value="TreeGrafter"/>
</dbReference>
<dbReference type="Pfam" id="PF00501">
    <property type="entry name" value="AMP-binding"/>
    <property type="match status" value="1"/>
</dbReference>
<keyword evidence="5" id="KW-1185">Reference proteome</keyword>
<keyword evidence="4" id="KW-0436">Ligase</keyword>
<dbReference type="InterPro" id="IPR045851">
    <property type="entry name" value="AMP-bd_C_sf"/>
</dbReference>
<evidence type="ECO:0000256" key="1">
    <source>
        <dbReference type="SAM" id="Phobius"/>
    </source>
</evidence>
<dbReference type="InterPro" id="IPR025110">
    <property type="entry name" value="AMP-bd_C"/>
</dbReference>
<reference evidence="4 5" key="1">
    <citation type="journal article" date="2019" name="Nat. Ecol. Evol.">
        <title>Megaphylogeny resolves global patterns of mushroom evolution.</title>
        <authorList>
            <person name="Varga T."/>
            <person name="Krizsan K."/>
            <person name="Foldi C."/>
            <person name="Dima B."/>
            <person name="Sanchez-Garcia M."/>
            <person name="Sanchez-Ramirez S."/>
            <person name="Szollosi G.J."/>
            <person name="Szarkandi J.G."/>
            <person name="Papp V."/>
            <person name="Albert L."/>
            <person name="Andreopoulos W."/>
            <person name="Angelini C."/>
            <person name="Antonin V."/>
            <person name="Barry K.W."/>
            <person name="Bougher N.L."/>
            <person name="Buchanan P."/>
            <person name="Buyck B."/>
            <person name="Bense V."/>
            <person name="Catcheside P."/>
            <person name="Chovatia M."/>
            <person name="Cooper J."/>
            <person name="Damon W."/>
            <person name="Desjardin D."/>
            <person name="Finy P."/>
            <person name="Geml J."/>
            <person name="Haridas S."/>
            <person name="Hughes K."/>
            <person name="Justo A."/>
            <person name="Karasinski D."/>
            <person name="Kautmanova I."/>
            <person name="Kiss B."/>
            <person name="Kocsube S."/>
            <person name="Kotiranta H."/>
            <person name="LaButti K.M."/>
            <person name="Lechner B.E."/>
            <person name="Liimatainen K."/>
            <person name="Lipzen A."/>
            <person name="Lukacs Z."/>
            <person name="Mihaltcheva S."/>
            <person name="Morgado L.N."/>
            <person name="Niskanen T."/>
            <person name="Noordeloos M.E."/>
            <person name="Ohm R.A."/>
            <person name="Ortiz-Santana B."/>
            <person name="Ovrebo C."/>
            <person name="Racz N."/>
            <person name="Riley R."/>
            <person name="Savchenko A."/>
            <person name="Shiryaev A."/>
            <person name="Soop K."/>
            <person name="Spirin V."/>
            <person name="Szebenyi C."/>
            <person name="Tomsovsky M."/>
            <person name="Tulloss R.E."/>
            <person name="Uehling J."/>
            <person name="Grigoriev I.V."/>
            <person name="Vagvolgyi C."/>
            <person name="Papp T."/>
            <person name="Martin F.M."/>
            <person name="Miettinen O."/>
            <person name="Hibbett D.S."/>
            <person name="Nagy L.G."/>
        </authorList>
    </citation>
    <scope>NUCLEOTIDE SEQUENCE [LARGE SCALE GENOMIC DNA]</scope>
    <source>
        <strain evidence="4 5">CBS 121175</strain>
    </source>
</reference>
<evidence type="ECO:0000313" key="4">
    <source>
        <dbReference type="EMBL" id="TFK30838.1"/>
    </source>
</evidence>
<organism evidence="4 5">
    <name type="scientific">Coprinopsis marcescibilis</name>
    <name type="common">Agaric fungus</name>
    <name type="synonym">Psathyrella marcescibilis</name>
    <dbReference type="NCBI Taxonomy" id="230819"/>
    <lineage>
        <taxon>Eukaryota</taxon>
        <taxon>Fungi</taxon>
        <taxon>Dikarya</taxon>
        <taxon>Basidiomycota</taxon>
        <taxon>Agaricomycotina</taxon>
        <taxon>Agaricomycetes</taxon>
        <taxon>Agaricomycetidae</taxon>
        <taxon>Agaricales</taxon>
        <taxon>Agaricineae</taxon>
        <taxon>Psathyrellaceae</taxon>
        <taxon>Coprinopsis</taxon>
    </lineage>
</organism>
<dbReference type="PANTHER" id="PTHR24096:SF422">
    <property type="entry name" value="BCDNA.GH02901"/>
    <property type="match status" value="1"/>
</dbReference>
<feature type="domain" description="AMP-binding enzyme C-terminal" evidence="3">
    <location>
        <begin position="456"/>
        <end position="543"/>
    </location>
</feature>
<keyword evidence="1" id="KW-0472">Membrane</keyword>
<dbReference type="Gene3D" id="3.40.50.12780">
    <property type="entry name" value="N-terminal domain of ligase-like"/>
    <property type="match status" value="1"/>
</dbReference>
<sequence length="566" mass="62064">MTIFRNPIPLPDFPDNLTIPQFMFEHQDNRPVRHRNAPYFIEDATGRRVSHEEAQHRTYSLANAFSIKWNIQKDDVVCIFSPNHIDYAPVVWAIHTVGGVITQVSPPANPNYTLSELEYQLATTKAKVVVTHPDCLETVTAAAKAVGLSTSAIVLLDARGPKGFITTDELVLFGTTEPENYSPVVLKPGEARTALAFQCFSSGTTGKPKAVAITHHALIANIIQMATHFKITDPHAKNKRKLPGDVAIAVLPFFHIYGLFIFMHFLMYSAMSIVVVPKFNFKEFLKSIVKYQVTHLYMVPPQIVLMCKHPEAKKYDLSRIKFCMSGAAPLSGDLLKQIVTVIPNAVVGQGYGLTETFSVSSIDPEIKIAKVGSAGKLIPGIDAKIVKPDGTLGKEGEQGELLVAGDCMALCYLNNPEANASTFVDGWVRTGDECIIKDNEIYEILKVKGFQVAPAELEGHILLLPDIADACVVGLPDDYSGEVPLAFVVPSAKAAQRIGNDPAKKEELKKIVIKHVADAKSHYKWLAGGVEIIEAIPRNNSGKLLRRELRERAKAMAASKPTRAKL</sequence>
<proteinExistence type="predicted"/>
<protein>
    <submittedName>
        <fullName evidence="4">Phenylacetyl-CoA ligase</fullName>
    </submittedName>
</protein>
<dbReference type="SUPFAM" id="SSF56801">
    <property type="entry name" value="Acetyl-CoA synthetase-like"/>
    <property type="match status" value="1"/>
</dbReference>
<evidence type="ECO:0000313" key="5">
    <source>
        <dbReference type="Proteomes" id="UP000307440"/>
    </source>
</evidence>
<dbReference type="InterPro" id="IPR042099">
    <property type="entry name" value="ANL_N_sf"/>
</dbReference>
<dbReference type="Proteomes" id="UP000307440">
    <property type="component" value="Unassembled WGS sequence"/>
</dbReference>
<name>A0A5C3LDH7_COPMA</name>
<dbReference type="PANTHER" id="PTHR24096">
    <property type="entry name" value="LONG-CHAIN-FATTY-ACID--COA LIGASE"/>
    <property type="match status" value="1"/>
</dbReference>
<dbReference type="OrthoDB" id="6509636at2759"/>
<dbReference type="Gene3D" id="3.30.300.30">
    <property type="match status" value="1"/>
</dbReference>
<gene>
    <name evidence="4" type="ORF">FA15DRAFT_579595</name>
</gene>